<reference evidence="5 6" key="1">
    <citation type="submission" date="2020-08" db="EMBL/GenBank/DDBJ databases">
        <authorList>
            <person name="Koutsovoulos G."/>
            <person name="Danchin GJ E."/>
        </authorList>
    </citation>
    <scope>NUCLEOTIDE SEQUENCE [LARGE SCALE GENOMIC DNA]</scope>
</reference>
<evidence type="ECO:0000313" key="6">
    <source>
        <dbReference type="Proteomes" id="UP000580250"/>
    </source>
</evidence>
<dbReference type="Pfam" id="PF00076">
    <property type="entry name" value="RRM_1"/>
    <property type="match status" value="4"/>
</dbReference>
<feature type="compositionally biased region" description="Acidic residues" evidence="3">
    <location>
        <begin position="439"/>
        <end position="448"/>
    </location>
</feature>
<evidence type="ECO:0000313" key="5">
    <source>
        <dbReference type="EMBL" id="CAD2167017.1"/>
    </source>
</evidence>
<evidence type="ECO:0000259" key="4">
    <source>
        <dbReference type="PROSITE" id="PS50102"/>
    </source>
</evidence>
<name>A0A6V7UWR8_MELEN</name>
<feature type="domain" description="RRM" evidence="4">
    <location>
        <begin position="148"/>
        <end position="225"/>
    </location>
</feature>
<dbReference type="InterPro" id="IPR012677">
    <property type="entry name" value="Nucleotide-bd_a/b_plait_sf"/>
</dbReference>
<comment type="caution">
    <text evidence="5">The sequence shown here is derived from an EMBL/GenBank/DDBJ whole genome shotgun (WGS) entry which is preliminary data.</text>
</comment>
<protein>
    <recommendedName>
        <fullName evidence="4">RRM domain-containing protein</fullName>
    </recommendedName>
</protein>
<evidence type="ECO:0000256" key="3">
    <source>
        <dbReference type="SAM" id="MobiDB-lite"/>
    </source>
</evidence>
<dbReference type="Proteomes" id="UP000580250">
    <property type="component" value="Unassembled WGS sequence"/>
</dbReference>
<proteinExistence type="predicted"/>
<dbReference type="OrthoDB" id="5857067at2759"/>
<dbReference type="GO" id="GO:0003723">
    <property type="term" value="F:RNA binding"/>
    <property type="evidence" value="ECO:0007669"/>
    <property type="project" value="UniProtKB-UniRule"/>
</dbReference>
<feature type="region of interest" description="Disordered" evidence="3">
    <location>
        <begin position="423"/>
        <end position="463"/>
    </location>
</feature>
<dbReference type="SMART" id="SM00360">
    <property type="entry name" value="RRM"/>
    <property type="match status" value="4"/>
</dbReference>
<dbReference type="SUPFAM" id="SSF54928">
    <property type="entry name" value="RNA-binding domain, RBD"/>
    <property type="match status" value="3"/>
</dbReference>
<feature type="domain" description="RRM" evidence="4">
    <location>
        <begin position="17"/>
        <end position="99"/>
    </location>
</feature>
<feature type="compositionally biased region" description="Basic and acidic residues" evidence="3">
    <location>
        <begin position="454"/>
        <end position="463"/>
    </location>
</feature>
<dbReference type="InterPro" id="IPR035979">
    <property type="entry name" value="RBD_domain_sf"/>
</dbReference>
<evidence type="ECO:0000256" key="2">
    <source>
        <dbReference type="PROSITE-ProRule" id="PRU00176"/>
    </source>
</evidence>
<sequence length="576" mass="65742">MSDSSTENSIPSNIECSRLFVKNLSGGGKKKGWNEQKLRQLFEKFGAITDIKLKINDKSGAIKFAFVGFENSSSCQTAFEKLNGTFLRGKKLEIDLCKPLPEERKQLTREFTLRKIRKQCAGQSNEEENSKEESSVDKLIEEKIMDTGRLFLRNLPFSCTEEKLKELLEPFGTLAEINLIITREGQCKGYALCSFMFPEHALEAWKKLDGQIFMGRVLHIIAGEENTKKPIQLGEKTLSKFQTERESNRRGENAEKLKQTWNSLFLGTNAVADLLAEDYQVTKRELLLEEKGENSAAVRLAMAETRLVRETKKFLLDHGVKLDVFSNPNSTAKRSKTVILVKNLNGKPGGSEELNKIFSRFGAIKNVVMPPDHGISALVEMSNELDAKKAFETLSYSKRFSITDGRPLYLEWAPIDVFDENHKSRQESNDVTKLSADCENIEENEEESPSTTNQKKEEEEKEKTKILVRNVPFQANPKEISQLFSAFGELKFVRIPKKPGGEGRGFCFVEFISPADAKRAMETLMHSTHLYGRRLVLEWAKMEENVEELREKVKRKNLLLIKGKRNKREKMRSFEN</sequence>
<dbReference type="InterPro" id="IPR000504">
    <property type="entry name" value="RRM_dom"/>
</dbReference>
<evidence type="ECO:0000256" key="1">
    <source>
        <dbReference type="ARBA" id="ARBA00022884"/>
    </source>
</evidence>
<dbReference type="AlphaFoldDB" id="A0A6V7UWR8"/>
<dbReference type="Gene3D" id="3.30.70.330">
    <property type="match status" value="4"/>
</dbReference>
<organism evidence="5 6">
    <name type="scientific">Meloidogyne enterolobii</name>
    <name type="common">Root-knot nematode worm</name>
    <name type="synonym">Meloidogyne mayaguensis</name>
    <dbReference type="NCBI Taxonomy" id="390850"/>
    <lineage>
        <taxon>Eukaryota</taxon>
        <taxon>Metazoa</taxon>
        <taxon>Ecdysozoa</taxon>
        <taxon>Nematoda</taxon>
        <taxon>Chromadorea</taxon>
        <taxon>Rhabditida</taxon>
        <taxon>Tylenchina</taxon>
        <taxon>Tylenchomorpha</taxon>
        <taxon>Tylenchoidea</taxon>
        <taxon>Meloidogynidae</taxon>
        <taxon>Meloidogyninae</taxon>
        <taxon>Meloidogyne</taxon>
    </lineage>
</organism>
<dbReference type="PROSITE" id="PS50102">
    <property type="entry name" value="RRM"/>
    <property type="match status" value="4"/>
</dbReference>
<dbReference type="PANTHER" id="PTHR10352">
    <property type="entry name" value="EUKARYOTIC TRANSLATION INITIATION FACTOR 3 SUBUNIT G"/>
    <property type="match status" value="1"/>
</dbReference>
<gene>
    <name evidence="5" type="ORF">MENT_LOCUS18297</name>
</gene>
<feature type="domain" description="RRM" evidence="4">
    <location>
        <begin position="464"/>
        <end position="542"/>
    </location>
</feature>
<accession>A0A6V7UWR8</accession>
<feature type="domain" description="RRM" evidence="4">
    <location>
        <begin position="337"/>
        <end position="415"/>
    </location>
</feature>
<keyword evidence="1 2" id="KW-0694">RNA-binding</keyword>
<dbReference type="EMBL" id="CAJEWN010000123">
    <property type="protein sequence ID" value="CAD2167017.1"/>
    <property type="molecule type" value="Genomic_DNA"/>
</dbReference>